<gene>
    <name evidence="9" type="ORF">Pfra01_001743500</name>
</gene>
<proteinExistence type="inferred from homology"/>
<evidence type="ECO:0000256" key="2">
    <source>
        <dbReference type="ARBA" id="ARBA00004613"/>
    </source>
</evidence>
<name>A0A9W6XVY0_9STRA</name>
<feature type="domain" description="RxLR effector PexRD54 WY" evidence="8">
    <location>
        <begin position="16"/>
        <end position="57"/>
    </location>
</feature>
<organism evidence="9 10">
    <name type="scientific">Phytophthora fragariaefolia</name>
    <dbReference type="NCBI Taxonomy" id="1490495"/>
    <lineage>
        <taxon>Eukaryota</taxon>
        <taxon>Sar</taxon>
        <taxon>Stramenopiles</taxon>
        <taxon>Oomycota</taxon>
        <taxon>Peronosporomycetes</taxon>
        <taxon>Peronosporales</taxon>
        <taxon>Peronosporaceae</taxon>
        <taxon>Phytophthora</taxon>
    </lineage>
</organism>
<dbReference type="GO" id="GO:0005576">
    <property type="term" value="C:extracellular region"/>
    <property type="evidence" value="ECO:0007669"/>
    <property type="project" value="UniProtKB-SubCell"/>
</dbReference>
<keyword evidence="10" id="KW-1185">Reference proteome</keyword>
<dbReference type="Proteomes" id="UP001165121">
    <property type="component" value="Unassembled WGS sequence"/>
</dbReference>
<evidence type="ECO:0000256" key="3">
    <source>
        <dbReference type="ARBA" id="ARBA00010400"/>
    </source>
</evidence>
<evidence type="ECO:0000256" key="6">
    <source>
        <dbReference type="ARBA" id="ARBA00023026"/>
    </source>
</evidence>
<sequence>MQIYLFESSPHSRKLLNEPWLKSRESPENVFNMLHLSGARLNGDLKESSKLLQWFRYTELYRSSMGSHSFTDFEAYQFLRSVFQNGKIDLSLLFQSLKQTSGLEKLGDNMQTFLFQSWIRNDNFTPKYVKSQLALPWGTAIFELRKDDVMYRTLEEYTIFYAEKRGGHDAIRAVRTLFTEDKPNDALALAKKL</sequence>
<evidence type="ECO:0000259" key="8">
    <source>
        <dbReference type="Pfam" id="PF22748"/>
    </source>
</evidence>
<dbReference type="AlphaFoldDB" id="A0A9W6XVY0"/>
<dbReference type="Pfam" id="PF18634">
    <property type="entry name" value="RXLR_WY"/>
    <property type="match status" value="1"/>
</dbReference>
<dbReference type="OrthoDB" id="126955at2759"/>
<evidence type="ECO:0000256" key="5">
    <source>
        <dbReference type="ARBA" id="ARBA00022729"/>
    </source>
</evidence>
<dbReference type="InterPro" id="IPR054463">
    <property type="entry name" value="PexRD54_WY"/>
</dbReference>
<comment type="subcellular location">
    <subcellularLocation>
        <location evidence="1">Host cell</location>
    </subcellularLocation>
    <subcellularLocation>
        <location evidence="2">Secreted</location>
    </subcellularLocation>
</comment>
<reference evidence="9" key="1">
    <citation type="submission" date="2023-04" db="EMBL/GenBank/DDBJ databases">
        <title>Phytophthora fragariaefolia NBRC 109709.</title>
        <authorList>
            <person name="Ichikawa N."/>
            <person name="Sato H."/>
            <person name="Tonouchi N."/>
        </authorList>
    </citation>
    <scope>NUCLEOTIDE SEQUENCE</scope>
    <source>
        <strain evidence="9">NBRC 109709</strain>
    </source>
</reference>
<feature type="domain" description="RXLR phytopathogen effector protein WY-domain" evidence="7">
    <location>
        <begin position="61"/>
        <end position="111"/>
    </location>
</feature>
<protein>
    <submittedName>
        <fullName evidence="9">Unnamed protein product</fullName>
    </submittedName>
</protein>
<evidence type="ECO:0000313" key="10">
    <source>
        <dbReference type="Proteomes" id="UP001165121"/>
    </source>
</evidence>
<evidence type="ECO:0000313" key="9">
    <source>
        <dbReference type="EMBL" id="GMF46870.1"/>
    </source>
</evidence>
<dbReference type="GO" id="GO:0043657">
    <property type="term" value="C:host cell"/>
    <property type="evidence" value="ECO:0007669"/>
    <property type="project" value="UniProtKB-SubCell"/>
</dbReference>
<keyword evidence="4" id="KW-0964">Secreted</keyword>
<evidence type="ECO:0000259" key="7">
    <source>
        <dbReference type="Pfam" id="PF18634"/>
    </source>
</evidence>
<keyword evidence="5" id="KW-0732">Signal</keyword>
<comment type="similarity">
    <text evidence="3">Belongs to the RxLR effector family.</text>
</comment>
<dbReference type="InterPro" id="IPR040786">
    <property type="entry name" value="RXLR_WY"/>
</dbReference>
<keyword evidence="6" id="KW-0843">Virulence</keyword>
<comment type="caution">
    <text evidence="9">The sequence shown here is derived from an EMBL/GenBank/DDBJ whole genome shotgun (WGS) entry which is preliminary data.</text>
</comment>
<dbReference type="EMBL" id="BSXT01002052">
    <property type="protein sequence ID" value="GMF46870.1"/>
    <property type="molecule type" value="Genomic_DNA"/>
</dbReference>
<evidence type="ECO:0000256" key="1">
    <source>
        <dbReference type="ARBA" id="ARBA00004340"/>
    </source>
</evidence>
<accession>A0A9W6XVY0</accession>
<evidence type="ECO:0000256" key="4">
    <source>
        <dbReference type="ARBA" id="ARBA00022525"/>
    </source>
</evidence>
<dbReference type="Pfam" id="PF22748">
    <property type="entry name" value="PexRD54_WY"/>
    <property type="match status" value="1"/>
</dbReference>